<protein>
    <submittedName>
        <fullName evidence="2">Uncharacterized protein</fullName>
    </submittedName>
</protein>
<sequence>MKNKAKAKKEKDVRKEKETTPKPEPSADEIGKHLKKVGEEVFQLFKDVAREGTRMIQVHLDPDEQFRRAVENRCRHWQSLNMPTHAAVEAVVVEEVKKIIRDLERSDDIKNKTAEGETIS</sequence>
<gene>
    <name evidence="2" type="ORF">A2934_05375</name>
</gene>
<dbReference type="AlphaFoldDB" id="A0A1G2L499"/>
<feature type="compositionally biased region" description="Basic and acidic residues" evidence="1">
    <location>
        <begin position="9"/>
        <end position="21"/>
    </location>
</feature>
<organism evidence="2 3">
    <name type="scientific">Candidatus Sungbacteria bacterium RIFCSPLOWO2_01_FULL_47_10</name>
    <dbReference type="NCBI Taxonomy" id="1802276"/>
    <lineage>
        <taxon>Bacteria</taxon>
        <taxon>Candidatus Sungiibacteriota</taxon>
    </lineage>
</organism>
<evidence type="ECO:0000256" key="1">
    <source>
        <dbReference type="SAM" id="MobiDB-lite"/>
    </source>
</evidence>
<accession>A0A1G2L499</accession>
<name>A0A1G2L499_9BACT</name>
<evidence type="ECO:0000313" key="2">
    <source>
        <dbReference type="EMBL" id="OHA05509.1"/>
    </source>
</evidence>
<dbReference type="EMBL" id="MHQO01000050">
    <property type="protein sequence ID" value="OHA05509.1"/>
    <property type="molecule type" value="Genomic_DNA"/>
</dbReference>
<feature type="region of interest" description="Disordered" evidence="1">
    <location>
        <begin position="1"/>
        <end position="31"/>
    </location>
</feature>
<comment type="caution">
    <text evidence="2">The sequence shown here is derived from an EMBL/GenBank/DDBJ whole genome shotgun (WGS) entry which is preliminary data.</text>
</comment>
<proteinExistence type="predicted"/>
<evidence type="ECO:0000313" key="3">
    <source>
        <dbReference type="Proteomes" id="UP000177982"/>
    </source>
</evidence>
<dbReference type="Proteomes" id="UP000177982">
    <property type="component" value="Unassembled WGS sequence"/>
</dbReference>
<reference evidence="2 3" key="1">
    <citation type="journal article" date="2016" name="Nat. Commun.">
        <title>Thousands of microbial genomes shed light on interconnected biogeochemical processes in an aquifer system.</title>
        <authorList>
            <person name="Anantharaman K."/>
            <person name="Brown C.T."/>
            <person name="Hug L.A."/>
            <person name="Sharon I."/>
            <person name="Castelle C.J."/>
            <person name="Probst A.J."/>
            <person name="Thomas B.C."/>
            <person name="Singh A."/>
            <person name="Wilkins M.J."/>
            <person name="Karaoz U."/>
            <person name="Brodie E.L."/>
            <person name="Williams K.H."/>
            <person name="Hubbard S.S."/>
            <person name="Banfield J.F."/>
        </authorList>
    </citation>
    <scope>NUCLEOTIDE SEQUENCE [LARGE SCALE GENOMIC DNA]</scope>
</reference>